<evidence type="ECO:0000256" key="1">
    <source>
        <dbReference type="PROSITE-ProRule" id="PRU00182"/>
    </source>
</evidence>
<keyword evidence="1" id="KW-0694">RNA-binding</keyword>
<comment type="caution">
    <text evidence="4">The sequence shown here is derived from an EMBL/GenBank/DDBJ whole genome shotgun (WGS) entry which is preliminary data.</text>
</comment>
<keyword evidence="5" id="KW-1185">Reference proteome</keyword>
<evidence type="ECO:0000313" key="4">
    <source>
        <dbReference type="EMBL" id="MDQ0325901.1"/>
    </source>
</evidence>
<name>A0ABU0C5V4_9BRAD</name>
<dbReference type="Gene3D" id="3.10.290.10">
    <property type="entry name" value="RNA-binding S4 domain"/>
    <property type="match status" value="1"/>
</dbReference>
<dbReference type="PROSITE" id="PS50889">
    <property type="entry name" value="S4"/>
    <property type="match status" value="1"/>
</dbReference>
<dbReference type="InterPro" id="IPR002942">
    <property type="entry name" value="S4_RNA-bd"/>
</dbReference>
<dbReference type="EMBL" id="JAUSUK010000001">
    <property type="protein sequence ID" value="MDQ0325901.1"/>
    <property type="molecule type" value="Genomic_DNA"/>
</dbReference>
<reference evidence="4 5" key="1">
    <citation type="submission" date="2023-07" db="EMBL/GenBank/DDBJ databases">
        <title>Genomic Encyclopedia of Type Strains, Phase IV (KMG-IV): sequencing the most valuable type-strain genomes for metagenomic binning, comparative biology and taxonomic classification.</title>
        <authorList>
            <person name="Goeker M."/>
        </authorList>
    </citation>
    <scope>NUCLEOTIDE SEQUENCE [LARGE SCALE GENOMIC DNA]</scope>
    <source>
        <strain evidence="4 5">DSM 11549</strain>
    </source>
</reference>
<keyword evidence="4" id="KW-0346">Stress response</keyword>
<evidence type="ECO:0000256" key="2">
    <source>
        <dbReference type="SAM" id="MobiDB-lite"/>
    </source>
</evidence>
<protein>
    <submittedName>
        <fullName evidence="4">Ribosome-associated heat shock protein Hsp15</fullName>
    </submittedName>
</protein>
<organism evidence="4 5">
    <name type="scientific">Rhodopseudomonas julia</name>
    <dbReference type="NCBI Taxonomy" id="200617"/>
    <lineage>
        <taxon>Bacteria</taxon>
        <taxon>Pseudomonadati</taxon>
        <taxon>Pseudomonadota</taxon>
        <taxon>Alphaproteobacteria</taxon>
        <taxon>Hyphomicrobiales</taxon>
        <taxon>Nitrobacteraceae</taxon>
        <taxon>Rhodopseudomonas</taxon>
    </lineage>
</organism>
<feature type="region of interest" description="Disordered" evidence="2">
    <location>
        <begin position="99"/>
        <end position="137"/>
    </location>
</feature>
<dbReference type="CDD" id="cd00165">
    <property type="entry name" value="S4"/>
    <property type="match status" value="1"/>
</dbReference>
<sequence length="137" mass="15109">MAKASADEAGTREAQRLDRWLWHARFVRTRSAAQKFISDGHVRINRQKADQASRLVRIGDVLTLALPAGVKVVEALGFAERRGSFSVAATLYREIGASGEASRDESGVSPEATHPPAPQHRPSPRERRALIAMKRRS</sequence>
<feature type="domain" description="RNA-binding S4" evidence="3">
    <location>
        <begin position="15"/>
        <end position="78"/>
    </location>
</feature>
<dbReference type="InterPro" id="IPR036986">
    <property type="entry name" value="S4_RNA-bd_sf"/>
</dbReference>
<dbReference type="Proteomes" id="UP001230253">
    <property type="component" value="Unassembled WGS sequence"/>
</dbReference>
<evidence type="ECO:0000259" key="3">
    <source>
        <dbReference type="SMART" id="SM00363"/>
    </source>
</evidence>
<dbReference type="RefSeq" id="WP_307154053.1">
    <property type="nucleotide sequence ID" value="NZ_JAUSUK010000001.1"/>
</dbReference>
<proteinExistence type="predicted"/>
<accession>A0ABU0C5V4</accession>
<gene>
    <name evidence="4" type="ORF">J2R99_001750</name>
</gene>
<dbReference type="SUPFAM" id="SSF55174">
    <property type="entry name" value="Alpha-L RNA-binding motif"/>
    <property type="match status" value="1"/>
</dbReference>
<dbReference type="SMART" id="SM00363">
    <property type="entry name" value="S4"/>
    <property type="match status" value="1"/>
</dbReference>
<dbReference type="Pfam" id="PF01479">
    <property type="entry name" value="S4"/>
    <property type="match status" value="1"/>
</dbReference>
<evidence type="ECO:0000313" key="5">
    <source>
        <dbReference type="Proteomes" id="UP001230253"/>
    </source>
</evidence>